<evidence type="ECO:0000313" key="16">
    <source>
        <dbReference type="Proteomes" id="UP000469385"/>
    </source>
</evidence>
<keyword evidence="6 15" id="KW-0347">Helicase</keyword>
<keyword evidence="8" id="KW-0408">Iron</keyword>
<keyword evidence="10" id="KW-0238">DNA-binding</keyword>
<evidence type="ECO:0000256" key="5">
    <source>
        <dbReference type="ARBA" id="ARBA00022801"/>
    </source>
</evidence>
<dbReference type="InterPro" id="IPR006554">
    <property type="entry name" value="Helicase-like_DEXD_c2"/>
</dbReference>
<dbReference type="GO" id="GO:0016818">
    <property type="term" value="F:hydrolase activity, acting on acid anhydrides, in phosphorus-containing anhydrides"/>
    <property type="evidence" value="ECO:0007669"/>
    <property type="project" value="InterPro"/>
</dbReference>
<dbReference type="InterPro" id="IPR027417">
    <property type="entry name" value="P-loop_NTPase"/>
</dbReference>
<evidence type="ECO:0000256" key="8">
    <source>
        <dbReference type="ARBA" id="ARBA00023004"/>
    </source>
</evidence>
<dbReference type="PANTHER" id="PTHR11472:SF34">
    <property type="entry name" value="REGULATOR OF TELOMERE ELONGATION HELICASE 1"/>
    <property type="match status" value="1"/>
</dbReference>
<dbReference type="Pfam" id="PF13307">
    <property type="entry name" value="Helicase_C_2"/>
    <property type="match status" value="1"/>
</dbReference>
<evidence type="ECO:0000256" key="13">
    <source>
        <dbReference type="ARBA" id="ARBA00038058"/>
    </source>
</evidence>
<dbReference type="Gene3D" id="1.10.275.30">
    <property type="match status" value="1"/>
</dbReference>
<dbReference type="GO" id="GO:0003678">
    <property type="term" value="F:DNA helicase activity"/>
    <property type="evidence" value="ECO:0007669"/>
    <property type="project" value="InterPro"/>
</dbReference>
<name>A0A6N8IMR9_9BURK</name>
<gene>
    <name evidence="15" type="ORF">GON04_01620</name>
</gene>
<keyword evidence="4" id="KW-0227">DNA damage</keyword>
<dbReference type="PROSITE" id="PS51193">
    <property type="entry name" value="HELICASE_ATP_BIND_2"/>
    <property type="match status" value="1"/>
</dbReference>
<reference evidence="15 16" key="1">
    <citation type="submission" date="2019-12" db="EMBL/GenBank/DDBJ databases">
        <authorList>
            <person name="Huq M.A."/>
        </authorList>
    </citation>
    <scope>NUCLEOTIDE SEQUENCE [LARGE SCALE GENOMIC DNA]</scope>
    <source>
        <strain evidence="15 16">MAH-25</strain>
    </source>
</reference>
<evidence type="ECO:0000313" key="15">
    <source>
        <dbReference type="EMBL" id="MVQ28131.1"/>
    </source>
</evidence>
<evidence type="ECO:0000256" key="4">
    <source>
        <dbReference type="ARBA" id="ARBA00022763"/>
    </source>
</evidence>
<evidence type="ECO:0000256" key="6">
    <source>
        <dbReference type="ARBA" id="ARBA00022806"/>
    </source>
</evidence>
<dbReference type="GO" id="GO:0046872">
    <property type="term" value="F:metal ion binding"/>
    <property type="evidence" value="ECO:0007669"/>
    <property type="project" value="UniProtKB-KW"/>
</dbReference>
<evidence type="ECO:0000259" key="14">
    <source>
        <dbReference type="PROSITE" id="PS51193"/>
    </source>
</evidence>
<evidence type="ECO:0000256" key="9">
    <source>
        <dbReference type="ARBA" id="ARBA00023014"/>
    </source>
</evidence>
<dbReference type="RefSeq" id="WP_157396271.1">
    <property type="nucleotide sequence ID" value="NZ_WSEL01000003.1"/>
</dbReference>
<evidence type="ECO:0000256" key="1">
    <source>
        <dbReference type="ARBA" id="ARBA00022485"/>
    </source>
</evidence>
<dbReference type="EMBL" id="WSEL01000003">
    <property type="protein sequence ID" value="MVQ28131.1"/>
    <property type="molecule type" value="Genomic_DNA"/>
</dbReference>
<dbReference type="SMART" id="SM00488">
    <property type="entry name" value="DEXDc2"/>
    <property type="match status" value="1"/>
</dbReference>
<proteinExistence type="inferred from homology"/>
<evidence type="ECO:0000256" key="2">
    <source>
        <dbReference type="ARBA" id="ARBA00022723"/>
    </source>
</evidence>
<dbReference type="InterPro" id="IPR045028">
    <property type="entry name" value="DinG/Rad3-like"/>
</dbReference>
<keyword evidence="9" id="KW-0411">Iron-sulfur</keyword>
<dbReference type="Gene3D" id="3.90.320.10">
    <property type="match status" value="1"/>
</dbReference>
<dbReference type="SMART" id="SM00491">
    <property type="entry name" value="HELICc2"/>
    <property type="match status" value="1"/>
</dbReference>
<evidence type="ECO:0000256" key="12">
    <source>
        <dbReference type="ARBA" id="ARBA00023235"/>
    </source>
</evidence>
<comment type="similarity">
    <text evidence="13">Belongs to the helicase family. DinG subfamily.</text>
</comment>
<dbReference type="InterPro" id="IPR010614">
    <property type="entry name" value="RAD3-like_helicase_DEAD"/>
</dbReference>
<keyword evidence="3" id="KW-0547">Nucleotide-binding</keyword>
<dbReference type="InterPro" id="IPR014013">
    <property type="entry name" value="Helic_SF1/SF2_ATP-bd_DinG/Rad3"/>
</dbReference>
<sequence length="754" mass="82799">MPYTVAVRHLCEFTAKAGDLDLRFTPSPTAMEGIAGHAAVTSARAAGYERELALEGRHEDLLVRGRADGFDAARNRLEEIKTHRGDLARQPANHRALHWAQAKVYGALLCEARGLERITLALVYFDVGSAKETVLEQELDRATLRAFFEDQCTRFLAWARQELAHRAARDERLAGLAFPHAEFRPGQRALAEAAYRAAAQGRCLLAQAPTGIGKTVGTLYPVLKACPGQKIDKVYFLAAKTPGRQLALDALRVIGGDLPPVRVLELTARDKACEHPDKACHGESCPLARGFYDRLPAARAAALAGGTMDRAALRETALAHAVCPYYLAQELARWADVVVGDYNYVFDTSAMLHAFAQEGGWRVALLVDEAHNLVERGRQMYTAELDPAALRAARSEASPPVRRALDRLRRSWSELAPAQGGGYAVLDEIPGGWLAALQKASAAIGDHLNEAPHEPPGALQQFHFDALALLRLAEAFGDHSVIDVTERPGRRGPDLVPCIRNLIPAPFLAPRFEAAHAAVLFSATLGPDAFYRDTLGLPGDAVWIDVESPFDAHQLAVRLVRSISTRWADRDRSLQPIADLIARRYAAQPGNWLAFFSSFDYLRRVAALVRERHPGLPVVEQEPAMPEAGRRAFLDRFVPGGRTLGFAVLGGSFGEGIDLPGDRLVGAFIATLGLPQVNPVNEEMRRRMARAFGAGYDYTYLYPGLRKVVQAAGRVIRTREDRGTVVLIDDRFGRPEVRALLPSWWHVEDEREPA</sequence>
<organism evidence="15 16">
    <name type="scientific">Ramlibacter pinisoli</name>
    <dbReference type="NCBI Taxonomy" id="2682844"/>
    <lineage>
        <taxon>Bacteria</taxon>
        <taxon>Pseudomonadati</taxon>
        <taxon>Pseudomonadota</taxon>
        <taxon>Betaproteobacteria</taxon>
        <taxon>Burkholderiales</taxon>
        <taxon>Comamonadaceae</taxon>
        <taxon>Ramlibacter</taxon>
    </lineage>
</organism>
<dbReference type="AlphaFoldDB" id="A0A6N8IMR9"/>
<dbReference type="GO" id="GO:0005524">
    <property type="term" value="F:ATP binding"/>
    <property type="evidence" value="ECO:0007669"/>
    <property type="project" value="UniProtKB-KW"/>
</dbReference>
<dbReference type="Proteomes" id="UP000469385">
    <property type="component" value="Unassembled WGS sequence"/>
</dbReference>
<keyword evidence="7" id="KW-0067">ATP-binding</keyword>
<dbReference type="GO" id="GO:0051539">
    <property type="term" value="F:4 iron, 4 sulfur cluster binding"/>
    <property type="evidence" value="ECO:0007669"/>
    <property type="project" value="UniProtKB-KW"/>
</dbReference>
<dbReference type="InterPro" id="IPR011604">
    <property type="entry name" value="PDDEXK-like_dom_sf"/>
</dbReference>
<protein>
    <submittedName>
        <fullName evidence="15">ATP-dependent DNA helicase</fullName>
    </submittedName>
</protein>
<keyword evidence="1" id="KW-0004">4Fe-4S</keyword>
<keyword evidence="5" id="KW-0378">Hydrolase</keyword>
<evidence type="ECO:0000256" key="11">
    <source>
        <dbReference type="ARBA" id="ARBA00023204"/>
    </source>
</evidence>
<dbReference type="PANTHER" id="PTHR11472">
    <property type="entry name" value="DNA REPAIR DEAD HELICASE RAD3/XP-D SUBFAMILY MEMBER"/>
    <property type="match status" value="1"/>
</dbReference>
<dbReference type="Gene3D" id="3.40.50.300">
    <property type="entry name" value="P-loop containing nucleotide triphosphate hydrolases"/>
    <property type="match status" value="2"/>
</dbReference>
<dbReference type="InterPro" id="IPR006555">
    <property type="entry name" value="ATP-dep_Helicase_C"/>
</dbReference>
<keyword evidence="11" id="KW-0234">DNA repair</keyword>
<dbReference type="Pfam" id="PF06733">
    <property type="entry name" value="DEAD_2"/>
    <property type="match status" value="1"/>
</dbReference>
<dbReference type="SUPFAM" id="SSF52540">
    <property type="entry name" value="P-loop containing nucleoside triphosphate hydrolases"/>
    <property type="match status" value="2"/>
</dbReference>
<feature type="domain" description="Helicase ATP-binding" evidence="14">
    <location>
        <begin position="173"/>
        <end position="419"/>
    </location>
</feature>
<keyword evidence="16" id="KW-1185">Reference proteome</keyword>
<keyword evidence="2" id="KW-0479">Metal-binding</keyword>
<evidence type="ECO:0000256" key="7">
    <source>
        <dbReference type="ARBA" id="ARBA00022840"/>
    </source>
</evidence>
<comment type="caution">
    <text evidence="15">The sequence shown here is derived from an EMBL/GenBank/DDBJ whole genome shotgun (WGS) entry which is preliminary data.</text>
</comment>
<keyword evidence="12" id="KW-0413">Isomerase</keyword>
<dbReference type="GO" id="GO:0006281">
    <property type="term" value="P:DNA repair"/>
    <property type="evidence" value="ECO:0007669"/>
    <property type="project" value="UniProtKB-KW"/>
</dbReference>
<evidence type="ECO:0000256" key="3">
    <source>
        <dbReference type="ARBA" id="ARBA00022741"/>
    </source>
</evidence>
<accession>A0A6N8IMR9</accession>
<dbReference type="GO" id="GO:0003677">
    <property type="term" value="F:DNA binding"/>
    <property type="evidence" value="ECO:0007669"/>
    <property type="project" value="UniProtKB-KW"/>
</dbReference>
<evidence type="ECO:0000256" key="10">
    <source>
        <dbReference type="ARBA" id="ARBA00023125"/>
    </source>
</evidence>